<evidence type="ECO:0000256" key="12">
    <source>
        <dbReference type="RuleBase" id="RU361123"/>
    </source>
</evidence>
<dbReference type="GO" id="GO:0045490">
    <property type="term" value="P:pectin catabolic process"/>
    <property type="evidence" value="ECO:0007669"/>
    <property type="project" value="UniProtKB-UniPathway"/>
</dbReference>
<evidence type="ECO:0000313" key="14">
    <source>
        <dbReference type="EMBL" id="QCD90494.1"/>
    </source>
</evidence>
<protein>
    <recommendedName>
        <fullName evidence="5 12">Pectate lyase</fullName>
        <ecNumber evidence="5 12">4.2.2.2</ecNumber>
    </recommendedName>
</protein>
<dbReference type="InterPro" id="IPR045032">
    <property type="entry name" value="PEL"/>
</dbReference>
<dbReference type="Gramene" id="Vigun02g064600.1.v1.2">
    <property type="protein sequence ID" value="Vigun02g064600.1.v1.2"/>
    <property type="gene ID" value="Vigun02g064600.v1.2"/>
</dbReference>
<feature type="domain" description="Pectate lyase" evidence="13">
    <location>
        <begin position="176"/>
        <end position="373"/>
    </location>
</feature>
<evidence type="ECO:0000256" key="11">
    <source>
        <dbReference type="ARBA" id="ARBA00023239"/>
    </source>
</evidence>
<accession>A0A4D6LR78</accession>
<dbReference type="OrthoDB" id="1637350at2759"/>
<dbReference type="InterPro" id="IPR012334">
    <property type="entry name" value="Pectin_lyas_fold"/>
</dbReference>
<gene>
    <name evidence="14" type="ORF">DEO72_LG4g1450</name>
</gene>
<name>A0A4D6LR78_VIGUN</name>
<comment type="catalytic activity">
    <reaction evidence="1 12">
        <text>Eliminative cleavage of (1-&gt;4)-alpha-D-galacturonan to give oligosaccharides with 4-deoxy-alpha-D-galact-4-enuronosyl groups at their non-reducing ends.</text>
        <dbReference type="EC" id="4.2.2.2"/>
    </reaction>
</comment>
<feature type="chain" id="PRO_5019882246" description="Pectate lyase" evidence="12">
    <location>
        <begin position="23"/>
        <end position="451"/>
    </location>
</feature>
<dbReference type="InterPro" id="IPR018082">
    <property type="entry name" value="AmbAllergen"/>
</dbReference>
<comment type="subcellular location">
    <subcellularLocation>
        <location evidence="2">Secreted</location>
        <location evidence="2">Cell wall</location>
    </subcellularLocation>
</comment>
<evidence type="ECO:0000256" key="9">
    <source>
        <dbReference type="ARBA" id="ARBA00022837"/>
    </source>
</evidence>
<keyword evidence="11 12" id="KW-0456">Lyase</keyword>
<organism evidence="14 15">
    <name type="scientific">Vigna unguiculata</name>
    <name type="common">Cowpea</name>
    <dbReference type="NCBI Taxonomy" id="3917"/>
    <lineage>
        <taxon>Eukaryota</taxon>
        <taxon>Viridiplantae</taxon>
        <taxon>Streptophyta</taxon>
        <taxon>Embryophyta</taxon>
        <taxon>Tracheophyta</taxon>
        <taxon>Spermatophyta</taxon>
        <taxon>Magnoliopsida</taxon>
        <taxon>eudicotyledons</taxon>
        <taxon>Gunneridae</taxon>
        <taxon>Pentapetalae</taxon>
        <taxon>rosids</taxon>
        <taxon>fabids</taxon>
        <taxon>Fabales</taxon>
        <taxon>Fabaceae</taxon>
        <taxon>Papilionoideae</taxon>
        <taxon>50 kb inversion clade</taxon>
        <taxon>NPAAA clade</taxon>
        <taxon>indigoferoid/millettioid clade</taxon>
        <taxon>Phaseoleae</taxon>
        <taxon>Vigna</taxon>
    </lineage>
</organism>
<evidence type="ECO:0000313" key="15">
    <source>
        <dbReference type="Proteomes" id="UP000501690"/>
    </source>
</evidence>
<sequence length="451" mass="51077">MTKLYTILFLTCLVVNIPTLYGNVLEDEEFWEKQANSFDDYWKKREASAEQENKKAYIDDPFSFTGNVTDNITDLIVSDEKEEKKGRKLAGKLANSACVATNPIDRCWRCDKDWEKNRKKLADCVLGFGRNTVGGKNGSFYKVTSNLDNDMVNPVPGTLRYAVTRTAPLWIYFSRSMTIRLNQELIVASNKTIDGRGVDVYIVNGAGFTLQFVKNVIIHGIKIFDIQTGNGGLIRDSETHYGHRTQSDGDGISIFGSSHVWIDHVSMRNCQDGMIDAIMGSTAITISNSHFTDHNEVMLFGASDSHTVDKVMQITLLFNHFGKRLVQRMPRCRHGFFHVVNNDYTNWEMYAVGGSKHPTIISEGNRFRAPDDHNAKEITKRTLTTQEEWKNWQWRSIRDEMVNGAYFIESGPVLTNRPFAKNDMVSSKPGSYVVRLSRYAGALKCVKGKPC</sequence>
<evidence type="ECO:0000259" key="13">
    <source>
        <dbReference type="SMART" id="SM00656"/>
    </source>
</evidence>
<evidence type="ECO:0000256" key="4">
    <source>
        <dbReference type="ARBA" id="ARBA00010980"/>
    </source>
</evidence>
<dbReference type="EC" id="4.2.2.2" evidence="5 12"/>
<evidence type="ECO:0000256" key="2">
    <source>
        <dbReference type="ARBA" id="ARBA00004191"/>
    </source>
</evidence>
<keyword evidence="7 12" id="KW-0479">Metal-binding</keyword>
<dbReference type="SMART" id="SM00656">
    <property type="entry name" value="Amb_all"/>
    <property type="match status" value="1"/>
</dbReference>
<dbReference type="GO" id="GO:0046872">
    <property type="term" value="F:metal ion binding"/>
    <property type="evidence" value="ECO:0007669"/>
    <property type="project" value="UniProtKB-KW"/>
</dbReference>
<dbReference type="EMBL" id="CP039348">
    <property type="protein sequence ID" value="QCD90494.1"/>
    <property type="molecule type" value="Genomic_DNA"/>
</dbReference>
<dbReference type="PANTHER" id="PTHR31683">
    <property type="entry name" value="PECTATE LYASE 18-RELATED"/>
    <property type="match status" value="1"/>
</dbReference>
<dbReference type="Pfam" id="PF00544">
    <property type="entry name" value="Pectate_lyase_4"/>
    <property type="match status" value="1"/>
</dbReference>
<evidence type="ECO:0000256" key="8">
    <source>
        <dbReference type="ARBA" id="ARBA00022729"/>
    </source>
</evidence>
<dbReference type="GO" id="GO:0030570">
    <property type="term" value="F:pectate lyase activity"/>
    <property type="evidence" value="ECO:0007669"/>
    <property type="project" value="UniProtKB-EC"/>
</dbReference>
<comment type="similarity">
    <text evidence="4 12">Belongs to the polysaccharide lyase 1 family.</text>
</comment>
<evidence type="ECO:0000256" key="5">
    <source>
        <dbReference type="ARBA" id="ARBA00012272"/>
    </source>
</evidence>
<dbReference type="Pfam" id="PF04431">
    <property type="entry name" value="Pec_lyase_N"/>
    <property type="match status" value="1"/>
</dbReference>
<dbReference type="PANTHER" id="PTHR31683:SF186">
    <property type="entry name" value="PECTATE LYASE"/>
    <property type="match status" value="1"/>
</dbReference>
<evidence type="ECO:0000256" key="6">
    <source>
        <dbReference type="ARBA" id="ARBA00022512"/>
    </source>
</evidence>
<reference evidence="14 15" key="1">
    <citation type="submission" date="2019-04" db="EMBL/GenBank/DDBJ databases">
        <title>An improved genome assembly and genetic linkage map for asparagus bean, Vigna unguiculata ssp. sesquipedialis.</title>
        <authorList>
            <person name="Xia Q."/>
            <person name="Zhang R."/>
            <person name="Dong Y."/>
        </authorList>
    </citation>
    <scope>NUCLEOTIDE SEQUENCE [LARGE SCALE GENOMIC DNA]</scope>
    <source>
        <tissue evidence="14">Leaf</tissue>
    </source>
</reference>
<dbReference type="Proteomes" id="UP000501690">
    <property type="component" value="Linkage Group LG4"/>
</dbReference>
<keyword evidence="10" id="KW-0325">Glycoprotein</keyword>
<keyword evidence="9 12" id="KW-0106">Calcium</keyword>
<evidence type="ECO:0000256" key="3">
    <source>
        <dbReference type="ARBA" id="ARBA00005220"/>
    </source>
</evidence>
<evidence type="ECO:0000256" key="10">
    <source>
        <dbReference type="ARBA" id="ARBA00023180"/>
    </source>
</evidence>
<keyword evidence="15" id="KW-1185">Reference proteome</keyword>
<evidence type="ECO:0000256" key="7">
    <source>
        <dbReference type="ARBA" id="ARBA00022723"/>
    </source>
</evidence>
<dbReference type="AlphaFoldDB" id="A0A4D6LR78"/>
<dbReference type="InterPro" id="IPR007524">
    <property type="entry name" value="Pec_lyase_N"/>
</dbReference>
<keyword evidence="6" id="KW-0134">Cell wall</keyword>
<keyword evidence="8 12" id="KW-0732">Signal</keyword>
<evidence type="ECO:0000256" key="1">
    <source>
        <dbReference type="ARBA" id="ARBA00000695"/>
    </source>
</evidence>
<proteinExistence type="inferred from homology"/>
<dbReference type="InterPro" id="IPR002022">
    <property type="entry name" value="Pec_lyase"/>
</dbReference>
<dbReference type="Gene3D" id="2.160.20.10">
    <property type="entry name" value="Single-stranded right-handed beta-helix, Pectin lyase-like"/>
    <property type="match status" value="1"/>
</dbReference>
<dbReference type="PRINTS" id="PR00807">
    <property type="entry name" value="AMBALLERGEN"/>
</dbReference>
<dbReference type="InterPro" id="IPR011050">
    <property type="entry name" value="Pectin_lyase_fold/virulence"/>
</dbReference>
<comment type="cofactor">
    <cofactor evidence="12">
        <name>Ca(2+)</name>
        <dbReference type="ChEBI" id="CHEBI:29108"/>
    </cofactor>
    <text evidence="12">Binds 1 Ca(2+) ion. Required for its activity.</text>
</comment>
<keyword evidence="6" id="KW-0964">Secreted</keyword>
<comment type="pathway">
    <text evidence="3 12">Glycan metabolism; pectin degradation; 2-dehydro-3-deoxy-D-gluconate from pectin: step 2/5.</text>
</comment>
<feature type="signal peptide" evidence="12">
    <location>
        <begin position="1"/>
        <end position="22"/>
    </location>
</feature>
<dbReference type="UniPathway" id="UPA00545">
    <property type="reaction ID" value="UER00824"/>
</dbReference>
<dbReference type="SUPFAM" id="SSF51126">
    <property type="entry name" value="Pectin lyase-like"/>
    <property type="match status" value="1"/>
</dbReference>